<keyword evidence="2" id="KW-0805">Transcription regulation</keyword>
<feature type="domain" description="HTH lysR-type" evidence="6">
    <location>
        <begin position="1"/>
        <end position="58"/>
    </location>
</feature>
<name>A0A1G7ZKF8_9PSED</name>
<dbReference type="STRING" id="89065.SAMN05216605_104286"/>
<evidence type="ECO:0000256" key="2">
    <source>
        <dbReference type="ARBA" id="ARBA00023015"/>
    </source>
</evidence>
<dbReference type="CDD" id="cd05466">
    <property type="entry name" value="PBP2_LTTR_substrate"/>
    <property type="match status" value="1"/>
</dbReference>
<dbReference type="EMBL" id="FNCO01000004">
    <property type="protein sequence ID" value="SDH08590.1"/>
    <property type="molecule type" value="Genomic_DNA"/>
</dbReference>
<dbReference type="PROSITE" id="PS50931">
    <property type="entry name" value="HTH_LYSR"/>
    <property type="match status" value="1"/>
</dbReference>
<dbReference type="InterPro" id="IPR036388">
    <property type="entry name" value="WH-like_DNA-bd_sf"/>
</dbReference>
<dbReference type="SUPFAM" id="SSF46785">
    <property type="entry name" value="Winged helix' DNA-binding domain"/>
    <property type="match status" value="1"/>
</dbReference>
<sequence length="276" mass="30192">MDIRQLSAFVAVFEERNITSAAQRLFTSQPTLSVTIRQLEEALGTTLFQRLPRGVDVTDDARTLYPQARRLLAEAHALSNQFRQRNDRLALDIGVEGDIASSHLEAFLALAYQVIPNLLLTLQEGCSGDARLSVEEDCCEDELFLPLWEEPFVLAMPARHPLAEQATLDEADLANVQWITCPSHPSHQRLMELYNRSSASVAATAGTFTLALRLVAAGAGLAMLPESMARHHSGVMTRVAKAPNLTRRVGLCYAAQALDTPALRLLHGQLQGGTAL</sequence>
<dbReference type="Pfam" id="PF00126">
    <property type="entry name" value="HTH_1"/>
    <property type="match status" value="1"/>
</dbReference>
<dbReference type="Gene3D" id="3.40.190.10">
    <property type="entry name" value="Periplasmic binding protein-like II"/>
    <property type="match status" value="2"/>
</dbReference>
<dbReference type="RefSeq" id="WP_074752434.1">
    <property type="nucleotide sequence ID" value="NZ_FNCO01000004.1"/>
</dbReference>
<gene>
    <name evidence="7" type="ORF">SAMN05216605_104286</name>
</gene>
<dbReference type="PANTHER" id="PTHR30346:SF26">
    <property type="entry name" value="HYDROGEN PEROXIDE-INDUCIBLE GENES ACTIVATOR"/>
    <property type="match status" value="1"/>
</dbReference>
<dbReference type="GO" id="GO:0032993">
    <property type="term" value="C:protein-DNA complex"/>
    <property type="evidence" value="ECO:0007669"/>
    <property type="project" value="TreeGrafter"/>
</dbReference>
<dbReference type="SUPFAM" id="SSF53850">
    <property type="entry name" value="Periplasmic binding protein-like II"/>
    <property type="match status" value="1"/>
</dbReference>
<reference evidence="8" key="1">
    <citation type="submission" date="2016-10" db="EMBL/GenBank/DDBJ databases">
        <authorList>
            <person name="Varghese N."/>
            <person name="Submissions S."/>
        </authorList>
    </citation>
    <scope>NUCLEOTIDE SEQUENCE [LARGE SCALE GENOMIC DNA]</scope>
    <source>
        <strain evidence="8">ATCC 700689</strain>
    </source>
</reference>
<dbReference type="GO" id="GO:0003700">
    <property type="term" value="F:DNA-binding transcription factor activity"/>
    <property type="evidence" value="ECO:0007669"/>
    <property type="project" value="InterPro"/>
</dbReference>
<evidence type="ECO:0000313" key="8">
    <source>
        <dbReference type="Proteomes" id="UP000182894"/>
    </source>
</evidence>
<dbReference type="Proteomes" id="UP000182894">
    <property type="component" value="Unassembled WGS sequence"/>
</dbReference>
<dbReference type="OrthoDB" id="9067838at2"/>
<keyword evidence="8" id="KW-1185">Reference proteome</keyword>
<keyword evidence="3" id="KW-0238">DNA-binding</keyword>
<organism evidence="7 8">
    <name type="scientific">Pseudomonas abietaniphila</name>
    <dbReference type="NCBI Taxonomy" id="89065"/>
    <lineage>
        <taxon>Bacteria</taxon>
        <taxon>Pseudomonadati</taxon>
        <taxon>Pseudomonadota</taxon>
        <taxon>Gammaproteobacteria</taxon>
        <taxon>Pseudomonadales</taxon>
        <taxon>Pseudomonadaceae</taxon>
        <taxon>Pseudomonas</taxon>
    </lineage>
</organism>
<dbReference type="PRINTS" id="PR00039">
    <property type="entry name" value="HTHLYSR"/>
</dbReference>
<evidence type="ECO:0000259" key="6">
    <source>
        <dbReference type="PROSITE" id="PS50931"/>
    </source>
</evidence>
<dbReference type="FunFam" id="1.10.10.10:FF:000001">
    <property type="entry name" value="LysR family transcriptional regulator"/>
    <property type="match status" value="1"/>
</dbReference>
<dbReference type="Pfam" id="PF03466">
    <property type="entry name" value="LysR_substrate"/>
    <property type="match status" value="1"/>
</dbReference>
<evidence type="ECO:0000256" key="5">
    <source>
        <dbReference type="ARBA" id="ARBA00023163"/>
    </source>
</evidence>
<dbReference type="AlphaFoldDB" id="A0A1G7ZKF8"/>
<keyword evidence="4" id="KW-0010">Activator</keyword>
<dbReference type="InterPro" id="IPR000847">
    <property type="entry name" value="LysR_HTH_N"/>
</dbReference>
<dbReference type="GO" id="GO:0003677">
    <property type="term" value="F:DNA binding"/>
    <property type="evidence" value="ECO:0007669"/>
    <property type="project" value="UniProtKB-KW"/>
</dbReference>
<accession>A0A1G7ZKF8</accession>
<comment type="similarity">
    <text evidence="1">Belongs to the LysR transcriptional regulatory family.</text>
</comment>
<keyword evidence="5" id="KW-0804">Transcription</keyword>
<dbReference type="PANTHER" id="PTHR30346">
    <property type="entry name" value="TRANSCRIPTIONAL DUAL REGULATOR HCAR-RELATED"/>
    <property type="match status" value="1"/>
</dbReference>
<protein>
    <submittedName>
        <fullName evidence="7">Transcriptional regulator, LysR family</fullName>
    </submittedName>
</protein>
<proteinExistence type="inferred from homology"/>
<dbReference type="InterPro" id="IPR005119">
    <property type="entry name" value="LysR_subst-bd"/>
</dbReference>
<evidence type="ECO:0000256" key="4">
    <source>
        <dbReference type="ARBA" id="ARBA00023159"/>
    </source>
</evidence>
<evidence type="ECO:0000313" key="7">
    <source>
        <dbReference type="EMBL" id="SDH08590.1"/>
    </source>
</evidence>
<evidence type="ECO:0000256" key="3">
    <source>
        <dbReference type="ARBA" id="ARBA00023125"/>
    </source>
</evidence>
<evidence type="ECO:0000256" key="1">
    <source>
        <dbReference type="ARBA" id="ARBA00009437"/>
    </source>
</evidence>
<dbReference type="Gene3D" id="1.10.10.10">
    <property type="entry name" value="Winged helix-like DNA-binding domain superfamily/Winged helix DNA-binding domain"/>
    <property type="match status" value="1"/>
</dbReference>
<dbReference type="InterPro" id="IPR036390">
    <property type="entry name" value="WH_DNA-bd_sf"/>
</dbReference>